<keyword evidence="4" id="KW-1185">Reference proteome</keyword>
<sequence>MAKLTREWIKSIIDLQTQTLTESLSSELAKCHNEISKLNAEITDLKQKLDSASVGGLSYANAVGRSQTYPTFATNYLKEASPITNKPACQPSEDAGHCQTS</sequence>
<reference evidence="4" key="1">
    <citation type="submission" date="2012-12" db="EMBL/GenBank/DDBJ databases">
        <authorList>
            <person name="Hellsten U."/>
            <person name="Grimwood J."/>
            <person name="Chapman J.A."/>
            <person name="Shapiro H."/>
            <person name="Aerts A."/>
            <person name="Otillar R.P."/>
            <person name="Terry A.Y."/>
            <person name="Boore J.L."/>
            <person name="Simakov O."/>
            <person name="Marletaz F."/>
            <person name="Cho S.-J."/>
            <person name="Edsinger-Gonzales E."/>
            <person name="Havlak P."/>
            <person name="Kuo D.-H."/>
            <person name="Larsson T."/>
            <person name="Lv J."/>
            <person name="Arendt D."/>
            <person name="Savage R."/>
            <person name="Osoegawa K."/>
            <person name="de Jong P."/>
            <person name="Lindberg D.R."/>
            <person name="Seaver E.C."/>
            <person name="Weisblat D.A."/>
            <person name="Putnam N.H."/>
            <person name="Grigoriev I.V."/>
            <person name="Rokhsar D.S."/>
        </authorList>
    </citation>
    <scope>NUCLEOTIDE SEQUENCE</scope>
    <source>
        <strain evidence="4">I ESC-2004</strain>
    </source>
</reference>
<protein>
    <submittedName>
        <fullName evidence="2 3">Uncharacterized protein</fullName>
    </submittedName>
</protein>
<dbReference type="EnsemblMetazoa" id="CapteT201378">
    <property type="protein sequence ID" value="CapteP201378"/>
    <property type="gene ID" value="CapteG201378"/>
</dbReference>
<evidence type="ECO:0000313" key="2">
    <source>
        <dbReference type="EMBL" id="ELT93159.1"/>
    </source>
</evidence>
<dbReference type="EMBL" id="AMQN01002666">
    <property type="status" value="NOT_ANNOTATED_CDS"/>
    <property type="molecule type" value="Genomic_DNA"/>
</dbReference>
<dbReference type="EMBL" id="KB309853">
    <property type="protein sequence ID" value="ELT93159.1"/>
    <property type="molecule type" value="Genomic_DNA"/>
</dbReference>
<proteinExistence type="predicted"/>
<evidence type="ECO:0000256" key="1">
    <source>
        <dbReference type="SAM" id="Coils"/>
    </source>
</evidence>
<reference evidence="3" key="3">
    <citation type="submission" date="2015-06" db="UniProtKB">
        <authorList>
            <consortium name="EnsemblMetazoa"/>
        </authorList>
    </citation>
    <scope>IDENTIFICATION</scope>
</reference>
<dbReference type="Gene3D" id="1.20.5.1700">
    <property type="match status" value="1"/>
</dbReference>
<name>R7THG5_CAPTE</name>
<organism evidence="2">
    <name type="scientific">Capitella teleta</name>
    <name type="common">Polychaete worm</name>
    <dbReference type="NCBI Taxonomy" id="283909"/>
    <lineage>
        <taxon>Eukaryota</taxon>
        <taxon>Metazoa</taxon>
        <taxon>Spiralia</taxon>
        <taxon>Lophotrochozoa</taxon>
        <taxon>Annelida</taxon>
        <taxon>Polychaeta</taxon>
        <taxon>Sedentaria</taxon>
        <taxon>Scolecida</taxon>
        <taxon>Capitellidae</taxon>
        <taxon>Capitella</taxon>
    </lineage>
</organism>
<reference evidence="2 4" key="2">
    <citation type="journal article" date="2013" name="Nature">
        <title>Insights into bilaterian evolution from three spiralian genomes.</title>
        <authorList>
            <person name="Simakov O."/>
            <person name="Marletaz F."/>
            <person name="Cho S.J."/>
            <person name="Edsinger-Gonzales E."/>
            <person name="Havlak P."/>
            <person name="Hellsten U."/>
            <person name="Kuo D.H."/>
            <person name="Larsson T."/>
            <person name="Lv J."/>
            <person name="Arendt D."/>
            <person name="Savage R."/>
            <person name="Osoegawa K."/>
            <person name="de Jong P."/>
            <person name="Grimwood J."/>
            <person name="Chapman J.A."/>
            <person name="Shapiro H."/>
            <person name="Aerts A."/>
            <person name="Otillar R.P."/>
            <person name="Terry A.Y."/>
            <person name="Boore J.L."/>
            <person name="Grigoriev I.V."/>
            <person name="Lindberg D.R."/>
            <person name="Seaver E.C."/>
            <person name="Weisblat D.A."/>
            <person name="Putnam N.H."/>
            <person name="Rokhsar D.S."/>
        </authorList>
    </citation>
    <scope>NUCLEOTIDE SEQUENCE</scope>
    <source>
        <strain evidence="2 4">I ESC-2004</strain>
    </source>
</reference>
<evidence type="ECO:0000313" key="3">
    <source>
        <dbReference type="EnsemblMetazoa" id="CapteP201378"/>
    </source>
</evidence>
<evidence type="ECO:0000313" key="4">
    <source>
        <dbReference type="Proteomes" id="UP000014760"/>
    </source>
</evidence>
<keyword evidence="1" id="KW-0175">Coiled coil</keyword>
<gene>
    <name evidence="2" type="ORF">CAPTEDRAFT_201378</name>
</gene>
<dbReference type="HOGENOM" id="CLU_2294313_0_0_1"/>
<feature type="coiled-coil region" evidence="1">
    <location>
        <begin position="21"/>
        <end position="55"/>
    </location>
</feature>
<accession>R7THG5</accession>
<dbReference type="AlphaFoldDB" id="R7THG5"/>
<dbReference type="Proteomes" id="UP000014760">
    <property type="component" value="Unassembled WGS sequence"/>
</dbReference>